<dbReference type="InterPro" id="IPR023214">
    <property type="entry name" value="HAD_sf"/>
</dbReference>
<keyword evidence="2" id="KW-1185">Reference proteome</keyword>
<dbReference type="InterPro" id="IPR036412">
    <property type="entry name" value="HAD-like_sf"/>
</dbReference>
<proteinExistence type="predicted"/>
<dbReference type="Pfam" id="PF12710">
    <property type="entry name" value="HAD"/>
    <property type="match status" value="1"/>
</dbReference>
<dbReference type="RefSeq" id="WP_168913154.1">
    <property type="nucleotide sequence ID" value="NZ_JABACI010000004.1"/>
</dbReference>
<gene>
    <name evidence="1" type="ORF">HF576_12450</name>
</gene>
<dbReference type="EMBL" id="JABACI010000004">
    <property type="protein sequence ID" value="NLP84662.1"/>
    <property type="molecule type" value="Genomic_DNA"/>
</dbReference>
<dbReference type="Gene3D" id="3.40.50.1000">
    <property type="entry name" value="HAD superfamily/HAD-like"/>
    <property type="match status" value="1"/>
</dbReference>
<organism evidence="1 2">
    <name type="scientific">Microbacterium salsuginis</name>
    <dbReference type="NCBI Taxonomy" id="2722803"/>
    <lineage>
        <taxon>Bacteria</taxon>
        <taxon>Bacillati</taxon>
        <taxon>Actinomycetota</taxon>
        <taxon>Actinomycetes</taxon>
        <taxon>Micrococcales</taxon>
        <taxon>Microbacteriaceae</taxon>
        <taxon>Microbacterium</taxon>
    </lineage>
</organism>
<dbReference type="SUPFAM" id="SSF56784">
    <property type="entry name" value="HAD-like"/>
    <property type="match status" value="1"/>
</dbReference>
<evidence type="ECO:0000313" key="1">
    <source>
        <dbReference type="EMBL" id="NLP84662.1"/>
    </source>
</evidence>
<comment type="caution">
    <text evidence="1">The sequence shown here is derived from an EMBL/GenBank/DDBJ whole genome shotgun (WGS) entry which is preliminary data.</text>
</comment>
<reference evidence="1 2" key="1">
    <citation type="submission" date="2020-04" db="EMBL/GenBank/DDBJ databases">
        <title>CFH 90308 Microbacterium sp.</title>
        <authorList>
            <person name="Nie G."/>
            <person name="Ming H."/>
            <person name="Xia T."/>
        </authorList>
    </citation>
    <scope>NUCLEOTIDE SEQUENCE [LARGE SCALE GENOMIC DNA]</scope>
    <source>
        <strain evidence="1 2">CFH 90308</strain>
    </source>
</reference>
<evidence type="ECO:0000313" key="2">
    <source>
        <dbReference type="Proteomes" id="UP001429745"/>
    </source>
</evidence>
<accession>A0ABX1KC98</accession>
<sequence length="311" mass="34213">MTDILPSWRETPTRAALLEFVAAVTDEGSPDFVPHEGRVAVFDNDGTLWTEKPMPTQLHYLLEQWKLAATADPSLAERQPYRAAVSGDYAWLGAAVDKHYAGDDADLGLLIAAVAESSTGVSVEEYEASVAAFYREARHLTLGSSYAHTVYQPMVELIRLLDSHDFRTYIVSGGERDFMRPMTMDYYGIPVQRVIGTGLSLEYDAEANVVRYGKALSFFDDGPEKPVRIWMRTGRRPILAAGNSNGDIPMLRFAQGNPRSLSLLIHHDDDTGRGDAPYDKGAEKALDVATAHGFAVVSVRDDWSQVFPAAG</sequence>
<dbReference type="Proteomes" id="UP001429745">
    <property type="component" value="Unassembled WGS sequence"/>
</dbReference>
<protein>
    <submittedName>
        <fullName evidence="1">Haloacid dehalogenase-like hydrolase</fullName>
    </submittedName>
</protein>
<name>A0ABX1KC98_9MICO</name>